<reference evidence="1 2" key="1">
    <citation type="submission" date="2015-09" db="EMBL/GenBank/DDBJ databases">
        <title>Trachymyrmex zeteki WGS genome.</title>
        <authorList>
            <person name="Nygaard S."/>
            <person name="Hu H."/>
            <person name="Boomsma J."/>
            <person name="Zhang G."/>
        </authorList>
    </citation>
    <scope>NUCLEOTIDE SEQUENCE [LARGE SCALE GENOMIC DNA]</scope>
    <source>
        <strain evidence="1">Tzet28-1</strain>
        <tissue evidence="1">Whole body</tissue>
    </source>
</reference>
<dbReference type="PANTHER" id="PTHR34153:SF2">
    <property type="entry name" value="SI:CH211-262H13.3-RELATED"/>
    <property type="match status" value="1"/>
</dbReference>
<evidence type="ECO:0000313" key="1">
    <source>
        <dbReference type="EMBL" id="KYQ48593.1"/>
    </source>
</evidence>
<evidence type="ECO:0000313" key="2">
    <source>
        <dbReference type="Proteomes" id="UP000075809"/>
    </source>
</evidence>
<accession>A0A151WL74</accession>
<gene>
    <name evidence="1" type="ORF">ALC60_12355</name>
</gene>
<dbReference type="Proteomes" id="UP000075809">
    <property type="component" value="Unassembled WGS sequence"/>
</dbReference>
<dbReference type="AlphaFoldDB" id="A0A151WL74"/>
<evidence type="ECO:0008006" key="3">
    <source>
        <dbReference type="Google" id="ProtNLM"/>
    </source>
</evidence>
<dbReference type="EMBL" id="KQ982973">
    <property type="protein sequence ID" value="KYQ48593.1"/>
    <property type="molecule type" value="Genomic_DNA"/>
</dbReference>
<proteinExistence type="predicted"/>
<organism evidence="1 2">
    <name type="scientific">Mycetomoellerius zeteki</name>
    <dbReference type="NCBI Taxonomy" id="64791"/>
    <lineage>
        <taxon>Eukaryota</taxon>
        <taxon>Metazoa</taxon>
        <taxon>Ecdysozoa</taxon>
        <taxon>Arthropoda</taxon>
        <taxon>Hexapoda</taxon>
        <taxon>Insecta</taxon>
        <taxon>Pterygota</taxon>
        <taxon>Neoptera</taxon>
        <taxon>Endopterygota</taxon>
        <taxon>Hymenoptera</taxon>
        <taxon>Apocrita</taxon>
        <taxon>Aculeata</taxon>
        <taxon>Formicoidea</taxon>
        <taxon>Formicidae</taxon>
        <taxon>Myrmicinae</taxon>
        <taxon>Mycetomoellerius</taxon>
    </lineage>
</organism>
<dbReference type="PANTHER" id="PTHR34153">
    <property type="entry name" value="SI:CH211-262H13.3-RELATED-RELATED"/>
    <property type="match status" value="1"/>
</dbReference>
<keyword evidence="2" id="KW-1185">Reference proteome</keyword>
<protein>
    <recommendedName>
        <fullName evidence="3">DUF4806 domain-containing protein</fullName>
    </recommendedName>
</protein>
<name>A0A151WL74_9HYME</name>
<sequence>MAKFSVVEFEDGLDLVPSSWLTDDSKCYYPPYEEDKFIRKAVSNCEKVDFARWTMVNIVRIFTTANTYESGMKKVKLAEEMSDIDSSDAENHKYKRRCRARKIIESDDESDDAIFSLLLPPKNPTSVLSRQNSLKNLNAKQVQKDKSNNEVIHVSKENRNPIEKDSLSSLPCGNKQFKKELLRTCNQIKSKLERIDGRLQILEEGMENNITEQKIADLNVYDFVDLPLQTIEDVRKLDLDLKNERFYNSMVKVYIDTFEIDIF</sequence>